<dbReference type="EMBL" id="JBDIMF010000001">
    <property type="protein sequence ID" value="MEN2785737.1"/>
    <property type="molecule type" value="Genomic_DNA"/>
</dbReference>
<reference evidence="1 2" key="1">
    <citation type="submission" date="2024-05" db="EMBL/GenBank/DDBJ databases">
        <authorList>
            <person name="Liu Q."/>
            <person name="Xin Y.-H."/>
        </authorList>
    </citation>
    <scope>NUCLEOTIDE SEQUENCE [LARGE SCALE GENOMIC DNA]</scope>
    <source>
        <strain evidence="1 2">CGMCC 1.15349</strain>
    </source>
</reference>
<dbReference type="InterPro" id="IPR012348">
    <property type="entry name" value="RNR-like"/>
</dbReference>
<accession>A0ABU9XPI1</accession>
<dbReference type="SUPFAM" id="SSF47240">
    <property type="entry name" value="Ferritin-like"/>
    <property type="match status" value="1"/>
</dbReference>
<sequence>MKHSFTFGDVLATSLRSAWQIEDVLPTGAMLDFSCAFLPESLARSAAAEALSAPEQRTLNHVRAHEYLSMFGLVEEFILPFVLDHARPQLDGDDHRVRALLNFAGEEAKHIHLFKLFHQRFTDGFGSPCEVIGPPGVIAAEVLRHDPLSVALLVLHIEWMSQRHYVESIRDDHALDPLFKSLLKHHWIEEAQHARLDMLMVEALADGRDAAGIAAAVDGYLALGAFLDAGLQAQAGLNLDALERATGRALAPAQRDALASAQHQALRWTYIGSGMTHPKVLGTLAALSPDAHDRVAAIAPAFC</sequence>
<gene>
    <name evidence="1" type="ORF">ABC969_04805</name>
</gene>
<evidence type="ECO:0000313" key="2">
    <source>
        <dbReference type="Proteomes" id="UP001404104"/>
    </source>
</evidence>
<comment type="caution">
    <text evidence="1">The sequence shown here is derived from an EMBL/GenBank/DDBJ whole genome shotgun (WGS) entry which is preliminary data.</text>
</comment>
<proteinExistence type="predicted"/>
<protein>
    <submittedName>
        <fullName evidence="1">Diiron oxygenase</fullName>
    </submittedName>
</protein>
<dbReference type="Gene3D" id="1.10.620.20">
    <property type="entry name" value="Ribonucleotide Reductase, subunit A"/>
    <property type="match status" value="1"/>
</dbReference>
<keyword evidence="2" id="KW-1185">Reference proteome</keyword>
<evidence type="ECO:0000313" key="1">
    <source>
        <dbReference type="EMBL" id="MEN2785737.1"/>
    </source>
</evidence>
<name>A0ABU9XPI1_9SPHN</name>
<dbReference type="InterPro" id="IPR009078">
    <property type="entry name" value="Ferritin-like_SF"/>
</dbReference>
<organism evidence="1 2">
    <name type="scientific">Sphingomonas qilianensis</name>
    <dbReference type="NCBI Taxonomy" id="1736690"/>
    <lineage>
        <taxon>Bacteria</taxon>
        <taxon>Pseudomonadati</taxon>
        <taxon>Pseudomonadota</taxon>
        <taxon>Alphaproteobacteria</taxon>
        <taxon>Sphingomonadales</taxon>
        <taxon>Sphingomonadaceae</taxon>
        <taxon>Sphingomonas</taxon>
    </lineage>
</organism>
<dbReference type="InterPro" id="IPR025859">
    <property type="entry name" value="AurF/CmlI"/>
</dbReference>
<dbReference type="Pfam" id="PF11583">
    <property type="entry name" value="AurF"/>
    <property type="match status" value="1"/>
</dbReference>
<dbReference type="RefSeq" id="WP_345863337.1">
    <property type="nucleotide sequence ID" value="NZ_JBDIMF010000001.1"/>
</dbReference>
<dbReference type="Proteomes" id="UP001404104">
    <property type="component" value="Unassembled WGS sequence"/>
</dbReference>